<evidence type="ECO:0000313" key="2">
    <source>
        <dbReference type="Proteomes" id="UP000237686"/>
    </source>
</evidence>
<accession>A0A8E2URJ0</accession>
<organism evidence="1 2">
    <name type="scientific">Burkholderia multivorans</name>
    <dbReference type="NCBI Taxonomy" id="87883"/>
    <lineage>
        <taxon>Bacteria</taxon>
        <taxon>Pseudomonadati</taxon>
        <taxon>Pseudomonadota</taxon>
        <taxon>Betaproteobacteria</taxon>
        <taxon>Burkholderiales</taxon>
        <taxon>Burkholderiaceae</taxon>
        <taxon>Burkholderia</taxon>
        <taxon>Burkholderia cepacia complex</taxon>
    </lineage>
</organism>
<gene>
    <name evidence="1" type="ORF">C6P98_19065</name>
</gene>
<sequence>MCRQSKRLFRVRHHLANRALRESITVHALKLLEIIKELEVQTLALWLHNDANAERLRHKDIGLQFDRTPNPREPWRRYFMCQAEQMFNVPVV</sequence>
<evidence type="ECO:0000313" key="1">
    <source>
        <dbReference type="EMBL" id="PRF21297.1"/>
    </source>
</evidence>
<dbReference type="Proteomes" id="UP000237686">
    <property type="component" value="Unassembled WGS sequence"/>
</dbReference>
<protein>
    <submittedName>
        <fullName evidence="1">Uncharacterized protein</fullName>
    </submittedName>
</protein>
<reference evidence="1 2" key="1">
    <citation type="submission" date="2018-03" db="EMBL/GenBank/DDBJ databases">
        <authorList>
            <person name="Nguyen K."/>
            <person name="Fouts D."/>
            <person name="Sutton G."/>
        </authorList>
    </citation>
    <scope>NUCLEOTIDE SEQUENCE [LARGE SCALE GENOMIC DNA]</scope>
    <source>
        <strain evidence="1 2">AU17135</strain>
    </source>
</reference>
<comment type="caution">
    <text evidence="1">The sequence shown here is derived from an EMBL/GenBank/DDBJ whole genome shotgun (WGS) entry which is preliminary data.</text>
</comment>
<dbReference type="AlphaFoldDB" id="A0A8E2URJ0"/>
<proteinExistence type="predicted"/>
<name>A0A8E2URJ0_9BURK</name>
<dbReference type="EMBL" id="PVFZ01000052">
    <property type="protein sequence ID" value="PRF21297.1"/>
    <property type="molecule type" value="Genomic_DNA"/>
</dbReference>